<evidence type="ECO:0000313" key="5">
    <source>
        <dbReference type="Proteomes" id="UP001059617"/>
    </source>
</evidence>
<organism evidence="4 5">
    <name type="scientific">Dactylosporangium fulvum</name>
    <dbReference type="NCBI Taxonomy" id="53359"/>
    <lineage>
        <taxon>Bacteria</taxon>
        <taxon>Bacillati</taxon>
        <taxon>Actinomycetota</taxon>
        <taxon>Actinomycetes</taxon>
        <taxon>Micromonosporales</taxon>
        <taxon>Micromonosporaceae</taxon>
        <taxon>Dactylosporangium</taxon>
    </lineage>
</organism>
<dbReference type="Pfam" id="PF02126">
    <property type="entry name" value="PTE"/>
    <property type="match status" value="1"/>
</dbReference>
<evidence type="ECO:0000256" key="2">
    <source>
        <dbReference type="ARBA" id="ARBA00022801"/>
    </source>
</evidence>
<accession>A0ABY5WA35</accession>
<reference evidence="4" key="1">
    <citation type="submission" date="2021-04" db="EMBL/GenBank/DDBJ databases">
        <authorList>
            <person name="Hartkoorn R.C."/>
            <person name="Beaudoing E."/>
            <person name="Hot D."/>
        </authorList>
    </citation>
    <scope>NUCLEOTIDE SEQUENCE</scope>
    <source>
        <strain evidence="4">NRRL B-16292</strain>
    </source>
</reference>
<dbReference type="SUPFAM" id="SSF51556">
    <property type="entry name" value="Metallo-dependent hydrolases"/>
    <property type="match status" value="1"/>
</dbReference>
<dbReference type="EMBL" id="CP073720">
    <property type="protein sequence ID" value="UWP86932.1"/>
    <property type="molecule type" value="Genomic_DNA"/>
</dbReference>
<dbReference type="PANTHER" id="PTHR10819">
    <property type="entry name" value="PHOSPHOTRIESTERASE-RELATED"/>
    <property type="match status" value="1"/>
</dbReference>
<name>A0ABY5WA35_9ACTN</name>
<dbReference type="Proteomes" id="UP001059617">
    <property type="component" value="Chromosome"/>
</dbReference>
<comment type="similarity">
    <text evidence="3">Belongs to the metallo-dependent hydrolases superfamily. Phosphotriesterase family.</text>
</comment>
<evidence type="ECO:0008006" key="6">
    <source>
        <dbReference type="Google" id="ProtNLM"/>
    </source>
</evidence>
<dbReference type="PANTHER" id="PTHR10819:SF3">
    <property type="entry name" value="PHOSPHOTRIESTERASE-RELATED PROTEIN"/>
    <property type="match status" value="1"/>
</dbReference>
<dbReference type="PIRSF" id="PIRSF016839">
    <property type="entry name" value="PhP"/>
    <property type="match status" value="1"/>
</dbReference>
<protein>
    <recommendedName>
        <fullName evidence="6">Phosphotriesterase-related protein</fullName>
    </recommendedName>
</protein>
<keyword evidence="5" id="KW-1185">Reference proteome</keyword>
<evidence type="ECO:0000313" key="4">
    <source>
        <dbReference type="EMBL" id="UWP86932.1"/>
    </source>
</evidence>
<dbReference type="PROSITE" id="PS51347">
    <property type="entry name" value="PHOSPHOTRIESTERASE_2"/>
    <property type="match status" value="1"/>
</dbReference>
<gene>
    <name evidence="4" type="ORF">Dfulv_22880</name>
</gene>
<evidence type="ECO:0000256" key="1">
    <source>
        <dbReference type="ARBA" id="ARBA00022723"/>
    </source>
</evidence>
<keyword evidence="2" id="KW-0378">Hydrolase</keyword>
<comment type="caution">
    <text evidence="3">Lacks conserved residue(s) required for the propagation of feature annotation.</text>
</comment>
<dbReference type="Gene3D" id="3.20.20.140">
    <property type="entry name" value="Metal-dependent hydrolases"/>
    <property type="match status" value="1"/>
</dbReference>
<evidence type="ECO:0000256" key="3">
    <source>
        <dbReference type="PROSITE-ProRule" id="PRU00679"/>
    </source>
</evidence>
<dbReference type="InterPro" id="IPR032466">
    <property type="entry name" value="Metal_Hydrolase"/>
</dbReference>
<reference evidence="4" key="2">
    <citation type="submission" date="2022-09" db="EMBL/GenBank/DDBJ databases">
        <title>Biosynthetic gene clusters of Dactylosporangioum fulvum.</title>
        <authorList>
            <person name="Caradec T."/>
        </authorList>
    </citation>
    <scope>NUCLEOTIDE SEQUENCE</scope>
    <source>
        <strain evidence="4">NRRL B-16292</strain>
    </source>
</reference>
<keyword evidence="1" id="KW-0479">Metal-binding</keyword>
<dbReference type="InterPro" id="IPR001559">
    <property type="entry name" value="Phosphotriesterase"/>
</dbReference>
<proteinExistence type="inferred from homology"/>
<dbReference type="RefSeq" id="WP_259866602.1">
    <property type="nucleotide sequence ID" value="NZ_BAAAST010000015.1"/>
</dbReference>
<sequence length="318" mass="34597">MTGSFTGKVMTVLGPIEPEAMGNTLTHDHLMVDGWGLRQLYEAILDDEEIAIEEVRRFAAAGGRTICDPTNIGLKRDPQALHRISSATGVNVVMGAGWYREMVYPDYITTDSTEALAGRLIAEIVDGVDGSGIRPGFIGEIGTERGYISPAVERVFRAAGRAHRQTGCPIMTHTTHWGELALEQLDLLAEERVDPAHVIVSHLGDRRGVRWWLPIAERGAWLNIDNLAFVQGYAPLSFRADNVAELCAMGLAGQLMLSNDICELGQLAAYGGPGYANVIENFLPMLHSRGVSEEDIHRMTVTNPARAFAYSAPIVTAS</sequence>